<sequence length="435" mass="45569">MHLLVAVAAFALLTSSASAADNKGLQFDDAKAACEVATVLEAMAVAATMAAEEAATTGGAARAWGKTAAEVAAATGNTTVLDHVPAPWEVTEKVENVRRDATRITAEAGTQAQRVKDFIQLFAQYSGGHSTSTNARLCIGKTTGSAGSDTMSGTMNGTMNGAEYIYARLGCTRSPENINASARRLLNDATLQALDENGTPLRSGSTLSAQLAVPPFTLSTGVAVGDDSKGCPLTVMRGKNNKKPAGVIELTTNKARQVDWAGIWRMTPAGDNTNSASGSGGNAATSFSTIDGAQDRLNTLADRMARMREARKALTKLCTESTKSMPPTAGQARNICTKPTTQDTETLKQAYATQPRPTETSTGETRLGEAKHANSRTEKATSAASAHCPDGTKWDETSKQCRANKTPSDSTRKLNTLRTAASLFLAATSSTMHLR</sequence>
<organism evidence="4 5">
    <name type="scientific">Trypanosoma vivax (strain Y486)</name>
    <dbReference type="NCBI Taxonomy" id="1055687"/>
    <lineage>
        <taxon>Eukaryota</taxon>
        <taxon>Discoba</taxon>
        <taxon>Euglenozoa</taxon>
        <taxon>Kinetoplastea</taxon>
        <taxon>Metakinetoplastina</taxon>
        <taxon>Trypanosomatida</taxon>
        <taxon>Trypanosomatidae</taxon>
        <taxon>Trypanosoma</taxon>
        <taxon>Duttonella</taxon>
    </lineage>
</organism>
<protein>
    <recommendedName>
        <fullName evidence="6">Variant surface glycoprotein (VSG)</fullName>
    </recommendedName>
</protein>
<keyword evidence="3" id="KW-0732">Signal</keyword>
<dbReference type="EMBL" id="CAEX01005624">
    <property type="protein sequence ID" value="CCD20458.1"/>
    <property type="molecule type" value="Genomic_DNA"/>
</dbReference>
<evidence type="ECO:0000256" key="2">
    <source>
        <dbReference type="SAM" id="MobiDB-lite"/>
    </source>
</evidence>
<gene>
    <name evidence="4" type="ORF">TvY486_0032880</name>
</gene>
<dbReference type="VEuPathDB" id="TriTrypDB:TvY486_0032880"/>
<feature type="compositionally biased region" description="Polar residues" evidence="2">
    <location>
        <begin position="351"/>
        <end position="364"/>
    </location>
</feature>
<reference evidence="4 5" key="1">
    <citation type="journal article" date="2012" name="Proc. Natl. Acad. Sci. U.S.A.">
        <title>Antigenic diversity is generated by distinct evolutionary mechanisms in African trypanosome species.</title>
        <authorList>
            <person name="Jackson A.P."/>
            <person name="Berry A."/>
            <person name="Aslett M."/>
            <person name="Allison H.C."/>
            <person name="Burton P."/>
            <person name="Vavrova-Anderson J."/>
            <person name="Brown R."/>
            <person name="Browne H."/>
            <person name="Corton N."/>
            <person name="Hauser H."/>
            <person name="Gamble J."/>
            <person name="Gilderthorp R."/>
            <person name="Marcello L."/>
            <person name="McQuillan J."/>
            <person name="Otto T.D."/>
            <person name="Quail M.A."/>
            <person name="Sanders M.J."/>
            <person name="van Tonder A."/>
            <person name="Ginger M.L."/>
            <person name="Field M.C."/>
            <person name="Barry J.D."/>
            <person name="Hertz-Fowler C."/>
            <person name="Berriman M."/>
        </authorList>
    </citation>
    <scope>NUCLEOTIDE SEQUENCE</scope>
    <source>
        <strain evidence="4 5">Y486</strain>
    </source>
</reference>
<feature type="signal peptide" evidence="3">
    <location>
        <begin position="1"/>
        <end position="19"/>
    </location>
</feature>
<evidence type="ECO:0000256" key="1">
    <source>
        <dbReference type="SAM" id="Coils"/>
    </source>
</evidence>
<keyword evidence="1" id="KW-0175">Coiled coil</keyword>
<dbReference type="AlphaFoldDB" id="F9WSB9"/>
<feature type="compositionally biased region" description="Polar residues" evidence="2">
    <location>
        <begin position="400"/>
        <end position="409"/>
    </location>
</feature>
<feature type="coiled-coil region" evidence="1">
    <location>
        <begin position="290"/>
        <end position="317"/>
    </location>
</feature>
<feature type="compositionally biased region" description="Basic and acidic residues" evidence="2">
    <location>
        <begin position="390"/>
        <end position="399"/>
    </location>
</feature>
<evidence type="ECO:0000256" key="3">
    <source>
        <dbReference type="SAM" id="SignalP"/>
    </source>
</evidence>
<dbReference type="Proteomes" id="UP000009027">
    <property type="component" value="Unassembled WGS sequence"/>
</dbReference>
<keyword evidence="5" id="KW-1185">Reference proteome</keyword>
<feature type="region of interest" description="Disordered" evidence="2">
    <location>
        <begin position="321"/>
        <end position="410"/>
    </location>
</feature>
<proteinExistence type="predicted"/>
<evidence type="ECO:0000313" key="4">
    <source>
        <dbReference type="EMBL" id="CCD20458.1"/>
    </source>
</evidence>
<evidence type="ECO:0008006" key="6">
    <source>
        <dbReference type="Google" id="ProtNLM"/>
    </source>
</evidence>
<accession>F9WSB9</accession>
<feature type="chain" id="PRO_5003390884" description="Variant surface glycoprotein (VSG)" evidence="3">
    <location>
        <begin position="20"/>
        <end position="435"/>
    </location>
</feature>
<feature type="compositionally biased region" description="Basic and acidic residues" evidence="2">
    <location>
        <begin position="366"/>
        <end position="379"/>
    </location>
</feature>
<evidence type="ECO:0000313" key="5">
    <source>
        <dbReference type="Proteomes" id="UP000009027"/>
    </source>
</evidence>
<name>F9WSB9_TRYVY</name>